<accession>A0ABS9Q995</accession>
<proteinExistence type="predicted"/>
<dbReference type="InterPro" id="IPR012577">
    <property type="entry name" value="NIPSNAP"/>
</dbReference>
<gene>
    <name evidence="2" type="ORF">L4923_03000</name>
</gene>
<feature type="domain" description="NIPSNAP" evidence="1">
    <location>
        <begin position="20"/>
        <end position="115"/>
    </location>
</feature>
<protein>
    <submittedName>
        <fullName evidence="2">NIPSNAP family protein</fullName>
    </submittedName>
</protein>
<dbReference type="SUPFAM" id="SSF54909">
    <property type="entry name" value="Dimeric alpha+beta barrel"/>
    <property type="match status" value="1"/>
</dbReference>
<evidence type="ECO:0000259" key="1">
    <source>
        <dbReference type="Pfam" id="PF07978"/>
    </source>
</evidence>
<dbReference type="Gene3D" id="3.30.70.100">
    <property type="match status" value="1"/>
</dbReference>
<dbReference type="Proteomes" id="UP001201701">
    <property type="component" value="Unassembled WGS sequence"/>
</dbReference>
<evidence type="ECO:0000313" key="3">
    <source>
        <dbReference type="Proteomes" id="UP001201701"/>
    </source>
</evidence>
<dbReference type="EMBL" id="JAKREW010000001">
    <property type="protein sequence ID" value="MCG7503981.1"/>
    <property type="molecule type" value="Genomic_DNA"/>
</dbReference>
<dbReference type="Pfam" id="PF07978">
    <property type="entry name" value="NIPSNAP"/>
    <property type="match status" value="1"/>
</dbReference>
<keyword evidence="3" id="KW-1185">Reference proteome</keyword>
<dbReference type="InterPro" id="IPR011008">
    <property type="entry name" value="Dimeric_a/b-barrel"/>
</dbReference>
<reference evidence="2 3" key="1">
    <citation type="submission" date="2022-02" db="EMBL/GenBank/DDBJ databases">
        <title>Draft genome sequence of Mezorhizobium retamae strain IRAMC:0171 isolated from Retama raetam nodules.</title>
        <authorList>
            <person name="Bengaied R."/>
            <person name="Sbissi I."/>
            <person name="Huber K."/>
            <person name="Ghodbane F."/>
            <person name="Nouioui I."/>
            <person name="Tarhouni M."/>
            <person name="Gtari M."/>
        </authorList>
    </citation>
    <scope>NUCLEOTIDE SEQUENCE [LARGE SCALE GENOMIC DNA]</scope>
    <source>
        <strain evidence="2 3">IRAMC:0171</strain>
    </source>
</reference>
<comment type="caution">
    <text evidence="2">The sequence shown here is derived from an EMBL/GenBank/DDBJ whole genome shotgun (WGS) entry which is preliminary data.</text>
</comment>
<dbReference type="RefSeq" id="WP_239361931.1">
    <property type="nucleotide sequence ID" value="NZ_JAKREW010000001.1"/>
</dbReference>
<evidence type="ECO:0000313" key="2">
    <source>
        <dbReference type="EMBL" id="MCG7503981.1"/>
    </source>
</evidence>
<name>A0ABS9Q995_9HYPH</name>
<sequence>MTALDTALPASGSAMDISVVELRRYALIPGQRETLIELFDREFIETQEATGTKIIGQFRDLGRPDTFVWLRGFSSMDARRQSLGAFYGGPIWARYKDQANATMISSDDVLLLKPAWPGSGFDLGGLKRPLVSRQATDDTGATNPASERLLASVSIEIHHLEPGAEADFAASYRTLAAPALREASACLLGAYVTEPAENTFPRLPVRENKNVFVSIIGLNRQSDIPPVMPDPWSQFSSRRFVFARTIETLWLSPTSRSLLR</sequence>
<organism evidence="2 3">
    <name type="scientific">Mesorhizobium retamae</name>
    <dbReference type="NCBI Taxonomy" id="2912854"/>
    <lineage>
        <taxon>Bacteria</taxon>
        <taxon>Pseudomonadati</taxon>
        <taxon>Pseudomonadota</taxon>
        <taxon>Alphaproteobacteria</taxon>
        <taxon>Hyphomicrobiales</taxon>
        <taxon>Phyllobacteriaceae</taxon>
        <taxon>Mesorhizobium</taxon>
    </lineage>
</organism>